<comment type="subcellular location">
    <subcellularLocation>
        <location evidence="1">Membrane</location>
    </subcellularLocation>
</comment>
<dbReference type="InterPro" id="IPR007014">
    <property type="entry name" value="FUN14"/>
</dbReference>
<dbReference type="Pfam" id="PF04930">
    <property type="entry name" value="FUN14"/>
    <property type="match status" value="1"/>
</dbReference>
<organism evidence="8 9">
    <name type="scientific">Apiospora saccharicola</name>
    <dbReference type="NCBI Taxonomy" id="335842"/>
    <lineage>
        <taxon>Eukaryota</taxon>
        <taxon>Fungi</taxon>
        <taxon>Dikarya</taxon>
        <taxon>Ascomycota</taxon>
        <taxon>Pezizomycotina</taxon>
        <taxon>Sordariomycetes</taxon>
        <taxon>Xylariomycetidae</taxon>
        <taxon>Amphisphaeriales</taxon>
        <taxon>Apiosporaceae</taxon>
        <taxon>Apiospora</taxon>
    </lineage>
</organism>
<dbReference type="Proteomes" id="UP001446871">
    <property type="component" value="Unassembled WGS sequence"/>
</dbReference>
<evidence type="ECO:0000313" key="8">
    <source>
        <dbReference type="EMBL" id="KAK8063920.1"/>
    </source>
</evidence>
<name>A0ABR1V0V2_9PEZI</name>
<evidence type="ECO:0000313" key="9">
    <source>
        <dbReference type="Proteomes" id="UP001446871"/>
    </source>
</evidence>
<comment type="caution">
    <text evidence="8">The sequence shown here is derived from an EMBL/GenBank/DDBJ whole genome shotgun (WGS) entry which is preliminary data.</text>
</comment>
<protein>
    <recommendedName>
        <fullName evidence="10">Fun14 family protein</fullName>
    </recommendedName>
</protein>
<accession>A0ABR1V0V2</accession>
<proteinExistence type="inferred from homology"/>
<evidence type="ECO:0008006" key="10">
    <source>
        <dbReference type="Google" id="ProtNLM"/>
    </source>
</evidence>
<evidence type="ECO:0000256" key="4">
    <source>
        <dbReference type="ARBA" id="ARBA00022989"/>
    </source>
</evidence>
<sequence>MSALLMSRTALRRTALLGTGLSFSLGTAVALQERRRPLRMDALSVPRPFTSQPAETSPAAATKSKGLDPDVLRQLSGGSISGFLAGLLVSVFSKTLVLLLGISVVIVQVAARYGVDLVDQLRVKQRVKNSRVLEALRKDPAFKLSFGFFFAASAFLRFGNV</sequence>
<evidence type="ECO:0000256" key="7">
    <source>
        <dbReference type="SAM" id="Phobius"/>
    </source>
</evidence>
<feature type="region of interest" description="Disordered" evidence="6">
    <location>
        <begin position="45"/>
        <end position="65"/>
    </location>
</feature>
<feature type="transmembrane region" description="Helical" evidence="7">
    <location>
        <begin position="96"/>
        <end position="115"/>
    </location>
</feature>
<comment type="similarity">
    <text evidence="2">Belongs to the FUN14 family.</text>
</comment>
<keyword evidence="5 7" id="KW-0472">Membrane</keyword>
<evidence type="ECO:0000256" key="2">
    <source>
        <dbReference type="ARBA" id="ARBA00009160"/>
    </source>
</evidence>
<evidence type="ECO:0000256" key="6">
    <source>
        <dbReference type="SAM" id="MobiDB-lite"/>
    </source>
</evidence>
<keyword evidence="3 7" id="KW-0812">Transmembrane</keyword>
<dbReference type="EMBL" id="JAQQWM010000005">
    <property type="protein sequence ID" value="KAK8063920.1"/>
    <property type="molecule type" value="Genomic_DNA"/>
</dbReference>
<reference evidence="8 9" key="1">
    <citation type="submission" date="2023-01" db="EMBL/GenBank/DDBJ databases">
        <title>Analysis of 21 Apiospora genomes using comparative genomics revels a genus with tremendous synthesis potential of carbohydrate active enzymes and secondary metabolites.</title>
        <authorList>
            <person name="Sorensen T."/>
        </authorList>
    </citation>
    <scope>NUCLEOTIDE SEQUENCE [LARGE SCALE GENOMIC DNA]</scope>
    <source>
        <strain evidence="8 9">CBS 83171</strain>
    </source>
</reference>
<keyword evidence="9" id="KW-1185">Reference proteome</keyword>
<evidence type="ECO:0000256" key="1">
    <source>
        <dbReference type="ARBA" id="ARBA00004370"/>
    </source>
</evidence>
<evidence type="ECO:0000256" key="3">
    <source>
        <dbReference type="ARBA" id="ARBA00022692"/>
    </source>
</evidence>
<gene>
    <name evidence="8" type="ORF">PG996_008572</name>
</gene>
<evidence type="ECO:0000256" key="5">
    <source>
        <dbReference type="ARBA" id="ARBA00023136"/>
    </source>
</evidence>
<keyword evidence="4 7" id="KW-1133">Transmembrane helix</keyword>